<dbReference type="InterPro" id="IPR004089">
    <property type="entry name" value="MCPsignal_dom"/>
</dbReference>
<dbReference type="Proteomes" id="UP000093954">
    <property type="component" value="Unassembled WGS sequence"/>
</dbReference>
<dbReference type="EMBL" id="LROS01000013">
    <property type="protein sequence ID" value="OBR94347.1"/>
    <property type="molecule type" value="Genomic_DNA"/>
</dbReference>
<organism evidence="7 8">
    <name type="scientific">Clostridium ragsdalei P11</name>
    <dbReference type="NCBI Taxonomy" id="1353534"/>
    <lineage>
        <taxon>Bacteria</taxon>
        <taxon>Bacillati</taxon>
        <taxon>Bacillota</taxon>
        <taxon>Clostridia</taxon>
        <taxon>Eubacteriales</taxon>
        <taxon>Clostridiaceae</taxon>
        <taxon>Clostridium</taxon>
    </lineage>
</organism>
<dbReference type="Pfam" id="PF00015">
    <property type="entry name" value="MCPsignal"/>
    <property type="match status" value="1"/>
</dbReference>
<evidence type="ECO:0000256" key="1">
    <source>
        <dbReference type="ARBA" id="ARBA00023224"/>
    </source>
</evidence>
<dbReference type="GO" id="GO:0016020">
    <property type="term" value="C:membrane"/>
    <property type="evidence" value="ECO:0007669"/>
    <property type="project" value="InterPro"/>
</dbReference>
<evidence type="ECO:0000256" key="3">
    <source>
        <dbReference type="PROSITE-ProRule" id="PRU00284"/>
    </source>
</evidence>
<sequence>MNTLQKLNVKSRLIISFIIISMFIFIVGMVGTSSIKLINTKGQDMYDKNFKSIYLLTDTKQNLTKMSADLTKLVYETNANQKSSAISDMKKAKNTINQHIQEYNKLSLTSSEKKEWSSVQNQVKQYMSVTEIATNFAVNSDYTHAESGVEKMSTLETNTFKGVDSLIKSTVETSRITSVNNNNVSNYVNILSITLSLIGFILSILIGLFTAKYINDPLSKIVTLGKNLCNYDLSHVYNLKRKDEFGQAINELDKAQRNVKDLILKITNNSEEMGASSEELSASVQEITAKFESIENDTKNILNELEENSASCEEISASVQEVGSSVNELAKNADDSSKASINSKDKAAKFKKHINDSLIEINNIYHEKQGNIIKAIEDGKVVENINNMADTIAAIAEQTNLLALNAAIEAARAGEQGKGFVVVSEEVKKLAEQSSKAVANIKDTISKVQYAFKNLSNNSNDILDFVQSNIAPEFKNFEEMSNEYYKDSEFISSISERVAAMSEQLSATTDQVSTAIQSMTENILKTSNSTDSIEKGTRESSIGINQISLTAQSQAEMAQNLNEMVQKFKL</sequence>
<gene>
    <name evidence="7" type="primary">mcp3_1</name>
    <name evidence="7" type="ORF">CLRAG_15140</name>
</gene>
<evidence type="ECO:0000256" key="2">
    <source>
        <dbReference type="ARBA" id="ARBA00029447"/>
    </source>
</evidence>
<dbReference type="Gene3D" id="6.10.340.10">
    <property type="match status" value="1"/>
</dbReference>
<evidence type="ECO:0000256" key="5">
    <source>
        <dbReference type="SAM" id="Phobius"/>
    </source>
</evidence>
<dbReference type="PANTHER" id="PTHR32089">
    <property type="entry name" value="METHYL-ACCEPTING CHEMOTAXIS PROTEIN MCPB"/>
    <property type="match status" value="1"/>
</dbReference>
<protein>
    <submittedName>
        <fullName evidence="7">Methyl-accepting chemotaxis protein 3</fullName>
    </submittedName>
</protein>
<keyword evidence="5" id="KW-0472">Membrane</keyword>
<dbReference type="InterPro" id="IPR004090">
    <property type="entry name" value="Chemotax_Me-accpt_rcpt"/>
</dbReference>
<dbReference type="AlphaFoldDB" id="A0A1A6AWC3"/>
<dbReference type="GO" id="GO:0007165">
    <property type="term" value="P:signal transduction"/>
    <property type="evidence" value="ECO:0007669"/>
    <property type="project" value="UniProtKB-KW"/>
</dbReference>
<evidence type="ECO:0000313" key="7">
    <source>
        <dbReference type="EMBL" id="OBR94347.1"/>
    </source>
</evidence>
<dbReference type="SMART" id="SM00283">
    <property type="entry name" value="MA"/>
    <property type="match status" value="1"/>
</dbReference>
<dbReference type="PRINTS" id="PR00260">
    <property type="entry name" value="CHEMTRNSDUCR"/>
</dbReference>
<dbReference type="GO" id="GO:0004888">
    <property type="term" value="F:transmembrane signaling receptor activity"/>
    <property type="evidence" value="ECO:0007669"/>
    <property type="project" value="InterPro"/>
</dbReference>
<name>A0A1A6AWC3_9CLOT</name>
<evidence type="ECO:0000259" key="6">
    <source>
        <dbReference type="PROSITE" id="PS50111"/>
    </source>
</evidence>
<keyword evidence="5" id="KW-0812">Transmembrane</keyword>
<feature type="domain" description="Methyl-accepting transducer" evidence="6">
    <location>
        <begin position="276"/>
        <end position="520"/>
    </location>
</feature>
<feature type="coiled-coil region" evidence="4">
    <location>
        <begin position="245"/>
        <end position="297"/>
    </location>
</feature>
<evidence type="ECO:0000313" key="8">
    <source>
        <dbReference type="Proteomes" id="UP000093954"/>
    </source>
</evidence>
<proteinExistence type="inferred from homology"/>
<accession>A0A1A6AWC3</accession>
<keyword evidence="1 3" id="KW-0807">Transducer</keyword>
<dbReference type="Pfam" id="PF12729">
    <property type="entry name" value="4HB_MCP_1"/>
    <property type="match status" value="1"/>
</dbReference>
<comment type="similarity">
    <text evidence="2">Belongs to the methyl-accepting chemotaxis (MCP) protein family.</text>
</comment>
<dbReference type="GO" id="GO:0006935">
    <property type="term" value="P:chemotaxis"/>
    <property type="evidence" value="ECO:0007669"/>
    <property type="project" value="InterPro"/>
</dbReference>
<feature type="transmembrane region" description="Helical" evidence="5">
    <location>
        <begin position="12"/>
        <end position="31"/>
    </location>
</feature>
<evidence type="ECO:0000256" key="4">
    <source>
        <dbReference type="SAM" id="Coils"/>
    </source>
</evidence>
<keyword evidence="8" id="KW-1185">Reference proteome</keyword>
<dbReference type="InterPro" id="IPR024478">
    <property type="entry name" value="HlyB_4HB_MCP"/>
</dbReference>
<dbReference type="PATRIC" id="fig|1353534.3.peg.1536"/>
<dbReference type="PANTHER" id="PTHR32089:SF112">
    <property type="entry name" value="LYSOZYME-LIKE PROTEIN-RELATED"/>
    <property type="match status" value="1"/>
</dbReference>
<dbReference type="SUPFAM" id="SSF58104">
    <property type="entry name" value="Methyl-accepting chemotaxis protein (MCP) signaling domain"/>
    <property type="match status" value="1"/>
</dbReference>
<dbReference type="Gene3D" id="1.10.287.950">
    <property type="entry name" value="Methyl-accepting chemotaxis protein"/>
    <property type="match status" value="1"/>
</dbReference>
<dbReference type="RefSeq" id="WP_065077838.1">
    <property type="nucleotide sequence ID" value="NZ_LROS01000013.1"/>
</dbReference>
<comment type="caution">
    <text evidence="7">The sequence shown here is derived from an EMBL/GenBank/DDBJ whole genome shotgun (WGS) entry which is preliminary data.</text>
</comment>
<feature type="transmembrane region" description="Helical" evidence="5">
    <location>
        <begin position="187"/>
        <end position="211"/>
    </location>
</feature>
<reference evidence="7 8" key="1">
    <citation type="journal article" date="2012" name="Front. Microbiol.">
        <title>Draft Genome Sequence of the Virulent Strain 01-B526 of the Fish Pathogen Aeromonas salmonicida.</title>
        <authorList>
            <person name="Charette S.J."/>
            <person name="Brochu F."/>
            <person name="Boyle B."/>
            <person name="Filion G."/>
            <person name="Tanaka K.H."/>
            <person name="Derome N."/>
        </authorList>
    </citation>
    <scope>NUCLEOTIDE SEQUENCE [LARGE SCALE GENOMIC DNA]</scope>
    <source>
        <strain evidence="7 8">P11</strain>
    </source>
</reference>
<keyword evidence="4" id="KW-0175">Coiled coil</keyword>
<keyword evidence="5" id="KW-1133">Transmembrane helix</keyword>
<dbReference type="PROSITE" id="PS50111">
    <property type="entry name" value="CHEMOTAXIS_TRANSDUC_2"/>
    <property type="match status" value="1"/>
</dbReference>